<dbReference type="EMBL" id="BAAARB010000004">
    <property type="protein sequence ID" value="GAA2373562.1"/>
    <property type="molecule type" value="Genomic_DNA"/>
</dbReference>
<keyword evidence="3" id="KW-1185">Reference proteome</keyword>
<dbReference type="Gene3D" id="3.30.1230.10">
    <property type="entry name" value="YlxR-like"/>
    <property type="match status" value="1"/>
</dbReference>
<evidence type="ECO:0000313" key="2">
    <source>
        <dbReference type="EMBL" id="GAA2373562.1"/>
    </source>
</evidence>
<evidence type="ECO:0000313" key="3">
    <source>
        <dbReference type="Proteomes" id="UP001501170"/>
    </source>
</evidence>
<accession>A0ABN3H9Z5</accession>
<gene>
    <name evidence="2" type="ORF">GCM10009855_10970</name>
</gene>
<dbReference type="InterPro" id="IPR007393">
    <property type="entry name" value="YlxR_dom"/>
</dbReference>
<feature type="domain" description="YlxR" evidence="1">
    <location>
        <begin position="8"/>
        <end position="56"/>
    </location>
</feature>
<dbReference type="Pfam" id="PF04296">
    <property type="entry name" value="YlxR"/>
    <property type="match status" value="1"/>
</dbReference>
<dbReference type="RefSeq" id="WP_231650342.1">
    <property type="nucleotide sequence ID" value="NZ_BAAARB010000004.1"/>
</dbReference>
<protein>
    <recommendedName>
        <fullName evidence="1">YlxR domain-containing protein</fullName>
    </recommendedName>
</protein>
<proteinExistence type="predicted"/>
<sequence length="76" mass="8182">MRGADSASQVAIDERGRLPGRGAWLHRDERCLSLAVRRNAFGTALRDRGVAVRPEDLAEHIGGIINSEGSAGSQDR</sequence>
<dbReference type="Proteomes" id="UP001501170">
    <property type="component" value="Unassembled WGS sequence"/>
</dbReference>
<reference evidence="2 3" key="1">
    <citation type="journal article" date="2019" name="Int. J. Syst. Evol. Microbiol.">
        <title>The Global Catalogue of Microorganisms (GCM) 10K type strain sequencing project: providing services to taxonomists for standard genome sequencing and annotation.</title>
        <authorList>
            <consortium name="The Broad Institute Genomics Platform"/>
            <consortium name="The Broad Institute Genome Sequencing Center for Infectious Disease"/>
            <person name="Wu L."/>
            <person name="Ma J."/>
        </authorList>
    </citation>
    <scope>NUCLEOTIDE SEQUENCE [LARGE SCALE GENOMIC DNA]</scope>
    <source>
        <strain evidence="2 3">JCM 16227</strain>
    </source>
</reference>
<dbReference type="SUPFAM" id="SSF64376">
    <property type="entry name" value="YlxR-like"/>
    <property type="match status" value="1"/>
</dbReference>
<dbReference type="InterPro" id="IPR035931">
    <property type="entry name" value="YlxR-like_sf"/>
</dbReference>
<comment type="caution">
    <text evidence="2">The sequence shown here is derived from an EMBL/GenBank/DDBJ whole genome shotgun (WGS) entry which is preliminary data.</text>
</comment>
<evidence type="ECO:0000259" key="1">
    <source>
        <dbReference type="Pfam" id="PF04296"/>
    </source>
</evidence>
<organism evidence="2 3">
    <name type="scientific">Gordonia cholesterolivorans</name>
    <dbReference type="NCBI Taxonomy" id="559625"/>
    <lineage>
        <taxon>Bacteria</taxon>
        <taxon>Bacillati</taxon>
        <taxon>Actinomycetota</taxon>
        <taxon>Actinomycetes</taxon>
        <taxon>Mycobacteriales</taxon>
        <taxon>Gordoniaceae</taxon>
        <taxon>Gordonia</taxon>
    </lineage>
</organism>
<name>A0ABN3H9Z5_9ACTN</name>